<dbReference type="InterPro" id="IPR036513">
    <property type="entry name" value="STAS_dom_sf"/>
</dbReference>
<evidence type="ECO:0000313" key="3">
    <source>
        <dbReference type="Proteomes" id="UP000247781"/>
    </source>
</evidence>
<dbReference type="PROSITE" id="PS50801">
    <property type="entry name" value="STAS"/>
    <property type="match status" value="1"/>
</dbReference>
<evidence type="ECO:0000259" key="1">
    <source>
        <dbReference type="PROSITE" id="PS50801"/>
    </source>
</evidence>
<keyword evidence="3" id="KW-1185">Reference proteome</keyword>
<dbReference type="CDD" id="cd07043">
    <property type="entry name" value="STAS_anti-anti-sigma_factors"/>
    <property type="match status" value="1"/>
</dbReference>
<organism evidence="2 3">
    <name type="scientific">Mycolicibacterium moriokaense</name>
    <dbReference type="NCBI Taxonomy" id="39691"/>
    <lineage>
        <taxon>Bacteria</taxon>
        <taxon>Bacillati</taxon>
        <taxon>Actinomycetota</taxon>
        <taxon>Actinomycetes</taxon>
        <taxon>Mycobacteriales</taxon>
        <taxon>Mycobacteriaceae</taxon>
        <taxon>Mycolicibacterium</taxon>
    </lineage>
</organism>
<comment type="caution">
    <text evidence="2">The sequence shown here is derived from an EMBL/GenBank/DDBJ whole genome shotgun (WGS) entry which is preliminary data.</text>
</comment>
<accession>A0A318HI95</accession>
<feature type="domain" description="STAS" evidence="1">
    <location>
        <begin position="28"/>
        <end position="126"/>
    </location>
</feature>
<dbReference type="SUPFAM" id="SSF52091">
    <property type="entry name" value="SpoIIaa-like"/>
    <property type="match status" value="1"/>
</dbReference>
<sequence>MTDTLPTRPLSPPKRHAARFDTRWTMSSVAIVSAYGDIDATNASTLTDYALGNTARCRKLILDLTGLKFIGTEGFSALHRVSVRCAHAEIGWVVVRGAAVSRLLRLCDPHGSLPTVDTVDAALANLQDHCAGV</sequence>
<dbReference type="EMBL" id="QJJU01000006">
    <property type="protein sequence ID" value="PXX09313.1"/>
    <property type="molecule type" value="Genomic_DNA"/>
</dbReference>
<name>A0A318HI95_9MYCO</name>
<reference evidence="2 3" key="2">
    <citation type="submission" date="2018-06" db="EMBL/GenBank/DDBJ databases">
        <title>Sequencing of bacterial isolates from soil warming experiment in Harvard Forest, Massachusetts, USA.</title>
        <authorList>
            <person name="Deangelis K.PhD."/>
        </authorList>
    </citation>
    <scope>NUCLEOTIDE SEQUENCE [LARGE SCALE GENOMIC DNA]</scope>
    <source>
        <strain evidence="2 3">GAS496</strain>
    </source>
</reference>
<gene>
    <name evidence="2" type="ORF">C8E89_106240</name>
</gene>
<dbReference type="AlphaFoldDB" id="A0A318HI95"/>
<dbReference type="Proteomes" id="UP000247781">
    <property type="component" value="Unassembled WGS sequence"/>
</dbReference>
<proteinExistence type="predicted"/>
<evidence type="ECO:0000313" key="2">
    <source>
        <dbReference type="EMBL" id="PXX09313.1"/>
    </source>
</evidence>
<dbReference type="Gene3D" id="3.30.750.24">
    <property type="entry name" value="STAS domain"/>
    <property type="match status" value="1"/>
</dbReference>
<reference evidence="3" key="1">
    <citation type="submission" date="2018-05" db="EMBL/GenBank/DDBJ databases">
        <authorList>
            <person name="Deangelis K."/>
            <person name="Huntemann M."/>
            <person name="Clum A."/>
            <person name="Pillay M."/>
            <person name="Palaniappan K."/>
            <person name="Varghese N."/>
            <person name="Mikhailova N."/>
            <person name="Stamatis D."/>
            <person name="Reddy T."/>
            <person name="Daum C."/>
            <person name="Shapiro N."/>
            <person name="Ivanova N."/>
            <person name="Kyrpides N."/>
            <person name="Woyke T."/>
        </authorList>
    </citation>
    <scope>NUCLEOTIDE SEQUENCE [LARGE SCALE GENOMIC DNA]</scope>
    <source>
        <strain evidence="3">GAS496</strain>
    </source>
</reference>
<protein>
    <submittedName>
        <fullName evidence="2">Anti-anti-sigma factor</fullName>
    </submittedName>
</protein>
<dbReference type="InterPro" id="IPR002645">
    <property type="entry name" value="STAS_dom"/>
</dbReference>
<dbReference type="Pfam" id="PF01740">
    <property type="entry name" value="STAS"/>
    <property type="match status" value="1"/>
</dbReference>